<name>A0A380S8T1_FIBSU</name>
<dbReference type="InterPro" id="IPR057727">
    <property type="entry name" value="WCX_dom"/>
</dbReference>
<evidence type="ECO:0000313" key="3">
    <source>
        <dbReference type="EMBL" id="SUQ25738.1"/>
    </source>
</evidence>
<dbReference type="PANTHER" id="PTHR34580:SF1">
    <property type="entry name" value="PROTEIN PAFC"/>
    <property type="match status" value="1"/>
</dbReference>
<sequence length="327" mass="37674">MATGYEKINKIKCKLRVPMTVSMLAQAMDCGPRTIFRHLNALEQENCGLHKFKKDGETFYVIQTEQKVDFNQKIVKQLEKLKKTMNDTTPLDLKNRKLIDSVISSMQTTDPDGFKAEAITLDPNYIMDYGPFCDHKAQDTMVSKLLSAIREGFKIRIVYRSTNEETEKKTIEVCPIKLVMRIDTLYLIAADETYAETHVFKNYLVENIMSVVQTNNCAITLREPFCVYEHYKYAFGKYVSAEDPQTVTLLIKTGWLKTQFNKSRFSPAAEISEDKDGNMIVTLKLRLTPDFKTWLFGVLPDVKILKPESLRTEMIEKLKNTLKDMKA</sequence>
<dbReference type="Proteomes" id="UP000255423">
    <property type="component" value="Unassembled WGS sequence"/>
</dbReference>
<dbReference type="PROSITE" id="PS52050">
    <property type="entry name" value="WYL"/>
    <property type="match status" value="1"/>
</dbReference>
<proteinExistence type="predicted"/>
<organism evidence="3 4">
    <name type="scientific">Fibrobacter succinogenes</name>
    <name type="common">Bacteroides succinogenes</name>
    <dbReference type="NCBI Taxonomy" id="833"/>
    <lineage>
        <taxon>Bacteria</taxon>
        <taxon>Pseudomonadati</taxon>
        <taxon>Fibrobacterota</taxon>
        <taxon>Fibrobacteria</taxon>
        <taxon>Fibrobacterales</taxon>
        <taxon>Fibrobacteraceae</taxon>
        <taxon>Fibrobacter</taxon>
    </lineage>
</organism>
<feature type="domain" description="WYL" evidence="1">
    <location>
        <begin position="142"/>
        <end position="201"/>
    </location>
</feature>
<dbReference type="GO" id="GO:0003677">
    <property type="term" value="F:DNA binding"/>
    <property type="evidence" value="ECO:0007669"/>
    <property type="project" value="UniProtKB-KW"/>
</dbReference>
<keyword evidence="3" id="KW-0238">DNA-binding</keyword>
<evidence type="ECO:0000259" key="1">
    <source>
        <dbReference type="Pfam" id="PF13280"/>
    </source>
</evidence>
<dbReference type="InterPro" id="IPR051534">
    <property type="entry name" value="CBASS_pafABC_assoc_protein"/>
</dbReference>
<protein>
    <submittedName>
        <fullName evidence="3">Predicted DNA-binding transcriptional regulator YafY, contains an HTH and WYL domains</fullName>
    </submittedName>
</protein>
<dbReference type="RefSeq" id="WP_109573421.1">
    <property type="nucleotide sequence ID" value="NZ_UHJL01000004.1"/>
</dbReference>
<feature type="domain" description="WCX" evidence="2">
    <location>
        <begin position="265"/>
        <end position="321"/>
    </location>
</feature>
<accession>A0A380S8T1</accession>
<gene>
    <name evidence="3" type="ORF">SAMN05661053_2530</name>
</gene>
<dbReference type="EMBL" id="UHJL01000004">
    <property type="protein sequence ID" value="SUQ25738.1"/>
    <property type="molecule type" value="Genomic_DNA"/>
</dbReference>
<evidence type="ECO:0000313" key="4">
    <source>
        <dbReference type="Proteomes" id="UP000255423"/>
    </source>
</evidence>
<reference evidence="3 4" key="1">
    <citation type="submission" date="2017-08" db="EMBL/GenBank/DDBJ databases">
        <authorList>
            <person name="de Groot N.N."/>
        </authorList>
    </citation>
    <scope>NUCLEOTIDE SEQUENCE [LARGE SCALE GENOMIC DNA]</scope>
    <source>
        <strain evidence="3 4">HM2</strain>
    </source>
</reference>
<dbReference type="AlphaFoldDB" id="A0A380S8T1"/>
<evidence type="ECO:0000259" key="2">
    <source>
        <dbReference type="Pfam" id="PF25583"/>
    </source>
</evidence>
<dbReference type="PANTHER" id="PTHR34580">
    <property type="match status" value="1"/>
</dbReference>
<dbReference type="InterPro" id="IPR026881">
    <property type="entry name" value="WYL_dom"/>
</dbReference>
<dbReference type="Pfam" id="PF13280">
    <property type="entry name" value="WYL"/>
    <property type="match status" value="1"/>
</dbReference>
<dbReference type="Pfam" id="PF25583">
    <property type="entry name" value="WCX"/>
    <property type="match status" value="1"/>
</dbReference>